<dbReference type="PIRSF" id="PIRSF037839">
    <property type="entry name" value="Ribonuclease_H"/>
    <property type="match status" value="1"/>
</dbReference>
<reference evidence="2" key="1">
    <citation type="submission" date="2014-09" db="EMBL/GenBank/DDBJ databases">
        <authorList>
            <person name="Probst J Alexander"/>
        </authorList>
    </citation>
    <scope>NUCLEOTIDE SEQUENCE</scope>
</reference>
<dbReference type="InterPro" id="IPR009027">
    <property type="entry name" value="Ribosomal_bL9/RNase_H1_N"/>
</dbReference>
<sequence length="200" mass="22511">MKKQKFYAYSVEGKTGITTDWLSCEKIIFGIPDAKFKGFLTEDEARRWLAAGADYNIKHLAAEKGIYFDSGTGAGRGVEINVTDEKGHCLLNKILSDSNINHRGHHWLFKDVTNNFGELLACKYALQIAIKEEIKKVFGDSNLILKFWSKGFANQEKLQPETIALIYEVKKLREDFERSGGKMDYIPGASNPADLGFHKG</sequence>
<dbReference type="EMBL" id="CCXY01000055">
    <property type="protein sequence ID" value="CEG11495.1"/>
    <property type="molecule type" value="Genomic_DNA"/>
</dbReference>
<dbReference type="InterPro" id="IPR012337">
    <property type="entry name" value="RNaseH-like_sf"/>
</dbReference>
<evidence type="ECO:0000313" key="2">
    <source>
        <dbReference type="EMBL" id="CEG11495.1"/>
    </source>
</evidence>
<protein>
    <recommendedName>
        <fullName evidence="1">Ribonuclease H1 N-terminal domain-containing protein</fullName>
    </recommendedName>
</protein>
<dbReference type="Gene3D" id="3.30.420.10">
    <property type="entry name" value="Ribonuclease H-like superfamily/Ribonuclease H"/>
    <property type="match status" value="1"/>
</dbReference>
<accession>A0A098E937</accession>
<dbReference type="InterPro" id="IPR036397">
    <property type="entry name" value="RNaseH_sf"/>
</dbReference>
<organism evidence="2">
    <name type="scientific">groundwater metagenome</name>
    <dbReference type="NCBI Taxonomy" id="717931"/>
    <lineage>
        <taxon>unclassified sequences</taxon>
        <taxon>metagenomes</taxon>
        <taxon>ecological metagenomes</taxon>
    </lineage>
</organism>
<name>A0A098E937_9ZZZZ</name>
<dbReference type="Gene3D" id="3.40.970.10">
    <property type="entry name" value="Ribonuclease H1, N-terminal domain"/>
    <property type="match status" value="1"/>
</dbReference>
<gene>
    <name evidence="2" type="ORF">MSIBF_A1480015</name>
</gene>
<dbReference type="InterPro" id="IPR017290">
    <property type="entry name" value="RNase_H_bac"/>
</dbReference>
<dbReference type="GO" id="GO:0004523">
    <property type="term" value="F:RNA-DNA hybrid ribonuclease activity"/>
    <property type="evidence" value="ECO:0007669"/>
    <property type="project" value="InterPro"/>
</dbReference>
<dbReference type="Pfam" id="PF01693">
    <property type="entry name" value="Cauli_VI"/>
    <property type="match status" value="1"/>
</dbReference>
<proteinExistence type="predicted"/>
<dbReference type="InterPro" id="IPR037056">
    <property type="entry name" value="RNase_H1_N_sf"/>
</dbReference>
<dbReference type="SUPFAM" id="SSF53098">
    <property type="entry name" value="Ribonuclease H-like"/>
    <property type="match status" value="1"/>
</dbReference>
<dbReference type="GO" id="GO:0003676">
    <property type="term" value="F:nucleic acid binding"/>
    <property type="evidence" value="ECO:0007669"/>
    <property type="project" value="InterPro"/>
</dbReference>
<dbReference type="SUPFAM" id="SSF55658">
    <property type="entry name" value="L9 N-domain-like"/>
    <property type="match status" value="1"/>
</dbReference>
<dbReference type="InterPro" id="IPR011320">
    <property type="entry name" value="RNase_H1_N"/>
</dbReference>
<evidence type="ECO:0000259" key="1">
    <source>
        <dbReference type="Pfam" id="PF01693"/>
    </source>
</evidence>
<feature type="domain" description="Ribonuclease H1 N-terminal" evidence="1">
    <location>
        <begin position="5"/>
        <end position="48"/>
    </location>
</feature>
<dbReference type="AlphaFoldDB" id="A0A098E937"/>